<dbReference type="PANTHER" id="PTHR30292:SF0">
    <property type="entry name" value="5-OXOPROLINASE SUBUNIT A"/>
    <property type="match status" value="1"/>
</dbReference>
<reference evidence="2 3" key="1">
    <citation type="submission" date="2020-02" db="EMBL/GenBank/DDBJ databases">
        <title>Sequencing the genomes of 1000 actinobacteria strains.</title>
        <authorList>
            <person name="Klenk H.-P."/>
        </authorList>
    </citation>
    <scope>NUCLEOTIDE SEQUENCE [LARGE SCALE GENOMIC DNA]</scope>
    <source>
        <strain evidence="2 3">DSM 19609</strain>
    </source>
</reference>
<dbReference type="EC" id="3.5.2.9" evidence="1"/>
<gene>
    <name evidence="1" type="primary">pxpA</name>
    <name evidence="2" type="ORF">FB473_000094</name>
</gene>
<dbReference type="PANTHER" id="PTHR30292">
    <property type="entry name" value="UNCHARACTERIZED PROTEIN YBGL-RELATED"/>
    <property type="match status" value="1"/>
</dbReference>
<dbReference type="Pfam" id="PF03746">
    <property type="entry name" value="LamB_YcsF"/>
    <property type="match status" value="1"/>
</dbReference>
<dbReference type="InterPro" id="IPR005501">
    <property type="entry name" value="LamB/YcsF/PxpA-like"/>
</dbReference>
<comment type="similarity">
    <text evidence="1">Belongs to the LamB/PxpA family.</text>
</comment>
<dbReference type="EMBL" id="JAAMOZ010000001">
    <property type="protein sequence ID" value="NIH55449.1"/>
    <property type="molecule type" value="Genomic_DNA"/>
</dbReference>
<dbReference type="RefSeq" id="WP_167163825.1">
    <property type="nucleotide sequence ID" value="NZ_BAAAOO010000012.1"/>
</dbReference>
<sequence>MTEPVARVDLNSDVGESFGRWTLDDAAMLTTVSSANIACGFHAGDPSSIRRSLTVAAANGVTVGAHVGYRDLVGFGRRDLDVDTPDLIADVIYQIGALQALAVGAGTRVSYVKPHGALYNRIVHDERQAEAVVTAITELDPSLVLLGLPGSVVLHLAERAGVPTATEAFADRAYTPEGKLVSRRVEGSVLHDPELIAGRILRLVETGTITAIDGTEVRLHADSICVHGDTDGAVEAARALRARLTGAGVRITAFAGA</sequence>
<comment type="caution">
    <text evidence="2">The sequence shown here is derived from an EMBL/GenBank/DDBJ whole genome shotgun (WGS) entry which is preliminary data.</text>
</comment>
<keyword evidence="1" id="KW-0378">Hydrolase</keyword>
<comment type="function">
    <text evidence="1">Catalyzes the cleavage of 5-oxoproline to form L-glutamate coupled to the hydrolysis of ATP to ADP and inorganic phosphate.</text>
</comment>
<dbReference type="HAMAP" id="MF_00691">
    <property type="entry name" value="PxpA"/>
    <property type="match status" value="1"/>
</dbReference>
<dbReference type="CDD" id="cd10787">
    <property type="entry name" value="LamB_YcsF_like"/>
    <property type="match status" value="1"/>
</dbReference>
<name>A0ABX0SAU1_9ACTN</name>
<keyword evidence="1" id="KW-0547">Nucleotide-binding</keyword>
<evidence type="ECO:0000313" key="2">
    <source>
        <dbReference type="EMBL" id="NIH55449.1"/>
    </source>
</evidence>
<dbReference type="Proteomes" id="UP000749311">
    <property type="component" value="Unassembled WGS sequence"/>
</dbReference>
<evidence type="ECO:0000256" key="1">
    <source>
        <dbReference type="HAMAP-Rule" id="MF_00691"/>
    </source>
</evidence>
<comment type="catalytic activity">
    <reaction evidence="1">
        <text>5-oxo-L-proline + ATP + 2 H2O = L-glutamate + ADP + phosphate + H(+)</text>
        <dbReference type="Rhea" id="RHEA:10348"/>
        <dbReference type="ChEBI" id="CHEBI:15377"/>
        <dbReference type="ChEBI" id="CHEBI:15378"/>
        <dbReference type="ChEBI" id="CHEBI:29985"/>
        <dbReference type="ChEBI" id="CHEBI:30616"/>
        <dbReference type="ChEBI" id="CHEBI:43474"/>
        <dbReference type="ChEBI" id="CHEBI:58402"/>
        <dbReference type="ChEBI" id="CHEBI:456216"/>
        <dbReference type="EC" id="3.5.2.9"/>
    </reaction>
</comment>
<accession>A0ABX0SAU1</accession>
<organism evidence="2 3">
    <name type="scientific">Brooklawnia cerclae</name>
    <dbReference type="NCBI Taxonomy" id="349934"/>
    <lineage>
        <taxon>Bacteria</taxon>
        <taxon>Bacillati</taxon>
        <taxon>Actinomycetota</taxon>
        <taxon>Actinomycetes</taxon>
        <taxon>Propionibacteriales</taxon>
        <taxon>Propionibacteriaceae</taxon>
        <taxon>Brooklawnia</taxon>
    </lineage>
</organism>
<evidence type="ECO:0000313" key="3">
    <source>
        <dbReference type="Proteomes" id="UP000749311"/>
    </source>
</evidence>
<dbReference type="SUPFAM" id="SSF88713">
    <property type="entry name" value="Glycoside hydrolase/deacetylase"/>
    <property type="match status" value="1"/>
</dbReference>
<dbReference type="NCBIfam" id="NF003814">
    <property type="entry name" value="PRK05406.1-3"/>
    <property type="match status" value="1"/>
</dbReference>
<protein>
    <recommendedName>
        <fullName evidence="1">5-oxoprolinase subunit A</fullName>
        <shortName evidence="1">5-OPase subunit A</shortName>
        <ecNumber evidence="1">3.5.2.9</ecNumber>
    </recommendedName>
    <alternativeName>
        <fullName evidence="1">5-oxoprolinase (ATP-hydrolyzing) subunit A</fullName>
    </alternativeName>
</protein>
<dbReference type="Gene3D" id="3.20.20.370">
    <property type="entry name" value="Glycoside hydrolase/deacetylase"/>
    <property type="match status" value="1"/>
</dbReference>
<dbReference type="InterPro" id="IPR011330">
    <property type="entry name" value="Glyco_hydro/deAcase_b/a-brl"/>
</dbReference>
<keyword evidence="3" id="KW-1185">Reference proteome</keyword>
<keyword evidence="1" id="KW-0067">ATP-binding</keyword>
<dbReference type="NCBIfam" id="NF003816">
    <property type="entry name" value="PRK05406.1-5"/>
    <property type="match status" value="1"/>
</dbReference>
<proteinExistence type="inferred from homology"/>
<comment type="subunit">
    <text evidence="1">Forms a complex composed of PxpA, PxpB and PxpC.</text>
</comment>